<dbReference type="NCBIfam" id="TIGR01414">
    <property type="entry name" value="autotrans_barl"/>
    <property type="match status" value="1"/>
</dbReference>
<protein>
    <recommendedName>
        <fullName evidence="2">Autotransporter domain-containing protein</fullName>
    </recommendedName>
</protein>
<reference evidence="3 4" key="1">
    <citation type="submission" date="2016-10" db="EMBL/GenBank/DDBJ databases">
        <title>Comparative genome analysis of multiple Pseudomonas spp. focuses on biocontrol and plant growth promoting traits.</title>
        <authorList>
            <person name="Tao X.-Y."/>
            <person name="Taylor C.G."/>
        </authorList>
    </citation>
    <scope>NUCLEOTIDE SEQUENCE [LARGE SCALE GENOMIC DNA]</scope>
    <source>
        <strain evidence="3 4">48H11</strain>
    </source>
</reference>
<proteinExistence type="predicted"/>
<evidence type="ECO:0000259" key="2">
    <source>
        <dbReference type="PROSITE" id="PS51208"/>
    </source>
</evidence>
<feature type="compositionally biased region" description="Basic residues" evidence="1">
    <location>
        <begin position="41"/>
        <end position="50"/>
    </location>
</feature>
<dbReference type="Proteomes" id="UP000286071">
    <property type="component" value="Unassembled WGS sequence"/>
</dbReference>
<dbReference type="PROSITE" id="PS51208">
    <property type="entry name" value="AUTOTRANSPORTER"/>
    <property type="match status" value="1"/>
</dbReference>
<gene>
    <name evidence="3" type="ORF">BK659_22575</name>
</gene>
<dbReference type="SUPFAM" id="SSF103515">
    <property type="entry name" value="Autotransporter"/>
    <property type="match status" value="1"/>
</dbReference>
<dbReference type="InterPro" id="IPR005546">
    <property type="entry name" value="Autotransporte_beta"/>
</dbReference>
<name>A0A423GZG0_9PSED</name>
<sequence>MPILHTHRPHYLALAITLAFGGIEMSHAQQTESAVTETKPRPVKAKKPAKPKPDAQNSAGQPIPDVLTITSVESITADNTQPVPANDPLLVETMYDVKEPTASEGLIAALTPELPAEVTTNAHNVKQYDLAEPSVQELFRAFAIAPTTFHSRIATALEATDGVAAKYGDGDDLIVLTSGVRQEGVIDGGGGLNGLKLNAVEGGTLGETRNFRGLLVEQGVWRLTGSGDFSHGAGVLKDAALYNQGSIAGDVEVESGGLYGGGGSVNKLFVYGGLSANAALGAAKVRQDLYLNEGAVLFYDIDAEGRSATVVVEGTATISGATLAINAANADHPPTSEHRVLQAGNVEGTFATVTNNLAYMTPTLAYTDTSIALTYARNDMSLESAATSDNARQVANSLDSDKNGTTQTPKTVANNALLTSNIATAAIALEQLAGGSNANLANATLSSVRPVSASMLSALRELSNDASLQDRSATGHDTNGRVWVQALGNSATLDDKLDDSALRQRTHGVVVGADWSLDNEWRVGILGGKSQTRLDGALLDGDLDSWHLGAYALRQSGPLALRFGATYGSHDGTTKRNIAFSRYSDRLKGSYDASSQQIFAEVGYNLSSGALQVEPFASLGYEHYQRDSYREKGGDAALKVDGQTQRNFNSILGLRLAHRSDLENGMSLTPRMSAGWKHTYGDVSSHVRQTFLAGSETFYVESIPLDRNSLTLEAGLDLRVSKQHSLSVAYNGEMSNNSHENGVMGQWRMSF</sequence>
<accession>A0A423GZG0</accession>
<feature type="domain" description="Autotransporter" evidence="2">
    <location>
        <begin position="475"/>
        <end position="751"/>
    </location>
</feature>
<dbReference type="SMART" id="SM00869">
    <property type="entry name" value="Autotransporter"/>
    <property type="match status" value="1"/>
</dbReference>
<organism evidence="3 4">
    <name type="scientific">Pseudomonas brassicacearum</name>
    <dbReference type="NCBI Taxonomy" id="930166"/>
    <lineage>
        <taxon>Bacteria</taxon>
        <taxon>Pseudomonadati</taxon>
        <taxon>Pseudomonadota</taxon>
        <taxon>Gammaproteobacteria</taxon>
        <taxon>Pseudomonadales</taxon>
        <taxon>Pseudomonadaceae</taxon>
        <taxon>Pseudomonas</taxon>
    </lineage>
</organism>
<dbReference type="GO" id="GO:0019867">
    <property type="term" value="C:outer membrane"/>
    <property type="evidence" value="ECO:0007669"/>
    <property type="project" value="InterPro"/>
</dbReference>
<evidence type="ECO:0000313" key="4">
    <source>
        <dbReference type="Proteomes" id="UP000286071"/>
    </source>
</evidence>
<dbReference type="EMBL" id="MOBJ01000019">
    <property type="protein sequence ID" value="RON03774.1"/>
    <property type="molecule type" value="Genomic_DNA"/>
</dbReference>
<dbReference type="InterPro" id="IPR036709">
    <property type="entry name" value="Autotransporte_beta_dom_sf"/>
</dbReference>
<evidence type="ECO:0000256" key="1">
    <source>
        <dbReference type="SAM" id="MobiDB-lite"/>
    </source>
</evidence>
<evidence type="ECO:0000313" key="3">
    <source>
        <dbReference type="EMBL" id="RON03774.1"/>
    </source>
</evidence>
<feature type="region of interest" description="Disordered" evidence="1">
    <location>
        <begin position="385"/>
        <end position="409"/>
    </location>
</feature>
<dbReference type="Pfam" id="PF03797">
    <property type="entry name" value="Autotransporter"/>
    <property type="match status" value="1"/>
</dbReference>
<dbReference type="AlphaFoldDB" id="A0A423GZG0"/>
<comment type="caution">
    <text evidence="3">The sequence shown here is derived from an EMBL/GenBank/DDBJ whole genome shotgun (WGS) entry which is preliminary data.</text>
</comment>
<feature type="region of interest" description="Disordered" evidence="1">
    <location>
        <begin position="30"/>
        <end position="64"/>
    </location>
</feature>
<dbReference type="Gene3D" id="2.40.128.130">
    <property type="entry name" value="Autotransporter beta-domain"/>
    <property type="match status" value="1"/>
</dbReference>
<dbReference type="InterPro" id="IPR006315">
    <property type="entry name" value="OM_autotransptr_brl_dom"/>
</dbReference>